<keyword evidence="2" id="KW-1185">Reference proteome</keyword>
<dbReference type="EMBL" id="BMIH01000003">
    <property type="protein sequence ID" value="GGB35377.1"/>
    <property type="molecule type" value="Genomic_DNA"/>
</dbReference>
<comment type="caution">
    <text evidence="1">The sequence shown here is derived from an EMBL/GenBank/DDBJ whole genome shotgun (WGS) entry which is preliminary data.</text>
</comment>
<gene>
    <name evidence="1" type="ORF">GCM10011380_25980</name>
</gene>
<evidence type="ECO:0000313" key="2">
    <source>
        <dbReference type="Proteomes" id="UP000623067"/>
    </source>
</evidence>
<protein>
    <recommendedName>
        <fullName evidence="3">Glycosyl transferase</fullName>
    </recommendedName>
</protein>
<evidence type="ECO:0008006" key="3">
    <source>
        <dbReference type="Google" id="ProtNLM"/>
    </source>
</evidence>
<dbReference type="AlphaFoldDB" id="A0A916WW76"/>
<name>A0A916WW76_9SPHN</name>
<evidence type="ECO:0000313" key="1">
    <source>
        <dbReference type="EMBL" id="GGB35377.1"/>
    </source>
</evidence>
<sequence length="312" mass="34888">MADKAPNLHLLIYSPLPAASALVTELPNVAVRDTRSFNGSGWSVKPEVLLRTLGEAEKALWLDTDVIVSGDLERLIASWPRDAIVVGEEFRYRQPGGCSSRARAWGLTVARELDWMTNSGSLRVTQAHRTLLEAWRAMMADPRFKTAQEQPIARRETHLVGDQDVLAALLVSERFHDVPVHYIRNGPDMVQHCGANGFHVIDRLRTMFAPPPAFVHMLGRYKPWLFTKVPERSQQRVDYFNMVCFELSPFHAAAQPYARALGDPPWLARRTALARFLHAASLGNVPLRGLPLALAAWIAEWRRGGPPQLPGA</sequence>
<accession>A0A916WW76</accession>
<dbReference type="SUPFAM" id="SSF53448">
    <property type="entry name" value="Nucleotide-diphospho-sugar transferases"/>
    <property type="match status" value="1"/>
</dbReference>
<reference evidence="1" key="1">
    <citation type="journal article" date="2014" name="Int. J. Syst. Evol. Microbiol.">
        <title>Complete genome sequence of Corynebacterium casei LMG S-19264T (=DSM 44701T), isolated from a smear-ripened cheese.</title>
        <authorList>
            <consortium name="US DOE Joint Genome Institute (JGI-PGF)"/>
            <person name="Walter F."/>
            <person name="Albersmeier A."/>
            <person name="Kalinowski J."/>
            <person name="Ruckert C."/>
        </authorList>
    </citation>
    <scope>NUCLEOTIDE SEQUENCE</scope>
    <source>
        <strain evidence="1">CGMCC 1.15330</strain>
    </source>
</reference>
<reference evidence="1" key="2">
    <citation type="submission" date="2020-09" db="EMBL/GenBank/DDBJ databases">
        <authorList>
            <person name="Sun Q."/>
            <person name="Zhou Y."/>
        </authorList>
    </citation>
    <scope>NUCLEOTIDE SEQUENCE</scope>
    <source>
        <strain evidence="1">CGMCC 1.15330</strain>
    </source>
</reference>
<dbReference type="Proteomes" id="UP000623067">
    <property type="component" value="Unassembled WGS sequence"/>
</dbReference>
<proteinExistence type="predicted"/>
<organism evidence="1 2">
    <name type="scientific">Sphingomonas metalli</name>
    <dbReference type="NCBI Taxonomy" id="1779358"/>
    <lineage>
        <taxon>Bacteria</taxon>
        <taxon>Pseudomonadati</taxon>
        <taxon>Pseudomonadota</taxon>
        <taxon>Alphaproteobacteria</taxon>
        <taxon>Sphingomonadales</taxon>
        <taxon>Sphingomonadaceae</taxon>
        <taxon>Sphingomonas</taxon>
    </lineage>
</organism>
<dbReference type="InterPro" id="IPR029044">
    <property type="entry name" value="Nucleotide-diphossugar_trans"/>
</dbReference>
<dbReference type="Gene3D" id="3.90.550.10">
    <property type="entry name" value="Spore Coat Polysaccharide Biosynthesis Protein SpsA, Chain A"/>
    <property type="match status" value="1"/>
</dbReference>